<dbReference type="OrthoDB" id="597123at2"/>
<gene>
    <name evidence="2" type="ORF">EXN75_15750</name>
</gene>
<organism evidence="2 3">
    <name type="scientific">Segatella hominis</name>
    <dbReference type="NCBI Taxonomy" id="2518605"/>
    <lineage>
        <taxon>Bacteria</taxon>
        <taxon>Pseudomonadati</taxon>
        <taxon>Bacteroidota</taxon>
        <taxon>Bacteroidia</taxon>
        <taxon>Bacteroidales</taxon>
        <taxon>Prevotellaceae</taxon>
        <taxon>Segatella</taxon>
    </lineage>
</organism>
<dbReference type="PROSITE" id="PS51257">
    <property type="entry name" value="PROKAR_LIPOPROTEIN"/>
    <property type="match status" value="1"/>
</dbReference>
<sequence length="283" mass="32038">MKKLFFIVCCAALLVTGCKDGKNSPESANVHLADSLNEVIAQRDSEINDMMGTFNEVQEGLRQISEAEGRVALAKNGEGTSSKQKMKEDIQFIAAQMKKNKELIAKLQKKLEGSSLNATQLKKTIEGLQAQLVEKEKQLQTLREELDKKDIHIMELDESVNNLNTNVSNLKTESQKKTETINAQDKQLNTAWYVFGTKKELKGQRILENGKVMNGNFNKNYFTKIDIRNTTEIKLYSKSAKLMTAHPSSSYTLVRDANKQYTLRITNPHIFWSTSKYLVVLVK</sequence>
<proteinExistence type="predicted"/>
<keyword evidence="1" id="KW-0175">Coiled coil</keyword>
<feature type="coiled-coil region" evidence="1">
    <location>
        <begin position="90"/>
        <end position="180"/>
    </location>
</feature>
<name>A0A4Y8UQ35_9BACT</name>
<protein>
    <recommendedName>
        <fullName evidence="4">Lipoprotein</fullName>
    </recommendedName>
</protein>
<evidence type="ECO:0000256" key="1">
    <source>
        <dbReference type="SAM" id="Coils"/>
    </source>
</evidence>
<keyword evidence="3" id="KW-1185">Reference proteome</keyword>
<evidence type="ECO:0008006" key="4">
    <source>
        <dbReference type="Google" id="ProtNLM"/>
    </source>
</evidence>
<dbReference type="RefSeq" id="WP_134844541.1">
    <property type="nucleotide sequence ID" value="NZ_DAWCZC010000008.1"/>
</dbReference>
<evidence type="ECO:0000313" key="3">
    <source>
        <dbReference type="Proteomes" id="UP000297872"/>
    </source>
</evidence>
<dbReference type="AlphaFoldDB" id="A0A4Y8UQ35"/>
<accession>A0A4Y8UQ35</accession>
<dbReference type="EMBL" id="SGVY01000069">
    <property type="protein sequence ID" value="TFH70935.1"/>
    <property type="molecule type" value="Genomic_DNA"/>
</dbReference>
<reference evidence="2 3" key="1">
    <citation type="submission" date="2019-02" db="EMBL/GenBank/DDBJ databases">
        <title>Draft Genome Sequence of the Prevotella sp. BCRC 81118, Isolated from Human Feces.</title>
        <authorList>
            <person name="Huang C.-H."/>
        </authorList>
    </citation>
    <scope>NUCLEOTIDE SEQUENCE [LARGE SCALE GENOMIC DNA]</scope>
    <source>
        <strain evidence="2 3">BCRC 81118</strain>
    </source>
</reference>
<evidence type="ECO:0000313" key="2">
    <source>
        <dbReference type="EMBL" id="TFH70935.1"/>
    </source>
</evidence>
<dbReference type="GeneID" id="302996716"/>
<comment type="caution">
    <text evidence="2">The sequence shown here is derived from an EMBL/GenBank/DDBJ whole genome shotgun (WGS) entry which is preliminary data.</text>
</comment>
<dbReference type="Gene3D" id="1.10.287.1490">
    <property type="match status" value="1"/>
</dbReference>
<dbReference type="Proteomes" id="UP000297872">
    <property type="component" value="Unassembled WGS sequence"/>
</dbReference>